<dbReference type="OrthoDB" id="5086884at2759"/>
<dbReference type="GO" id="GO:0030121">
    <property type="term" value="C:AP-1 adaptor complex"/>
    <property type="evidence" value="ECO:0007669"/>
    <property type="project" value="TreeGrafter"/>
</dbReference>
<evidence type="ECO:0000256" key="5">
    <source>
        <dbReference type="ARBA" id="ARBA00022692"/>
    </source>
</evidence>
<dbReference type="GO" id="GO:0007268">
    <property type="term" value="P:chemical synaptic transmission"/>
    <property type="evidence" value="ECO:0007669"/>
    <property type="project" value="TreeGrafter"/>
</dbReference>
<accession>A0A238C0G1</accession>
<dbReference type="InterPro" id="IPR039551">
    <property type="entry name" value="Cho/carn_acyl_trans"/>
</dbReference>
<dbReference type="GO" id="GO:0006635">
    <property type="term" value="P:fatty acid beta-oxidation"/>
    <property type="evidence" value="ECO:0007669"/>
    <property type="project" value="UniProtKB-UniPathway"/>
</dbReference>
<organism evidence="14 15">
    <name type="scientific">Onchocerca flexuosa</name>
    <dbReference type="NCBI Taxonomy" id="387005"/>
    <lineage>
        <taxon>Eukaryota</taxon>
        <taxon>Metazoa</taxon>
        <taxon>Ecdysozoa</taxon>
        <taxon>Nematoda</taxon>
        <taxon>Chromadorea</taxon>
        <taxon>Rhabditida</taxon>
        <taxon>Spirurina</taxon>
        <taxon>Spiruromorpha</taxon>
        <taxon>Filarioidea</taxon>
        <taxon>Onchocercidae</taxon>
        <taxon>Onchocerca</taxon>
    </lineage>
</organism>
<feature type="compositionally biased region" description="Polar residues" evidence="11">
    <location>
        <begin position="474"/>
        <end position="492"/>
    </location>
</feature>
<feature type="transmembrane region" description="Helical" evidence="12">
    <location>
        <begin position="131"/>
        <end position="149"/>
    </location>
</feature>
<reference evidence="14 15" key="1">
    <citation type="submission" date="2015-12" db="EMBL/GenBank/DDBJ databases">
        <title>Draft genome of the nematode, Onchocerca flexuosa.</title>
        <authorList>
            <person name="Mitreva M."/>
        </authorList>
    </citation>
    <scope>NUCLEOTIDE SEQUENCE [LARGE SCALE GENOMIC DNA]</scope>
    <source>
        <strain evidence="14">Red Deer</strain>
    </source>
</reference>
<feature type="transmembrane region" description="Helical" evidence="12">
    <location>
        <begin position="269"/>
        <end position="287"/>
    </location>
</feature>
<dbReference type="InterPro" id="IPR036259">
    <property type="entry name" value="MFS_trans_sf"/>
</dbReference>
<sequence length="1078" mass="121703">MGFNVPIINRDSDWCRQWLDQRIKEPHIQKKLVLMIVSIALLLDNMLYMVIVPIIPKYLRDIHAYDVQFVGYHNETKKLRNGTVVVRMTGGQIDYLNEDIGLGWLFASKALIQIFVNPFSGYIIDRIGYEFPMVIGLCVMFSSTAIFALGRSYGVLFFARSLQGFGSAFADTSGLAMIADRFTEENERSAALGIALAFISFGCLVAPPYGSVLYSIAGKPIPFLILSMICLFDGFMVFMVIQPKANKQINTAGERMQGTPMWRLFMDKYIAICSGALIMANISLAFLEPTITTWMASAIPDTPSWMVGIIWFPPFFPHVLGVYVTVRLMRRFPQKEWLFAAVGLMMEALSCFMIPFTNSILQLILPLSTLCFGIALIDTSLLPMLGYLVDTRHVSVYGSVYAIADISYSLAYAFGPIIAGEIVATMGFLALNIIICVLNLAYAPVLSVLRQIYMYQPFEEKQQQQKRQQQQQQTLFGTSGSSNDGSTEQSFDIPQQRGYGAIQQQRDEPESQWNLPKYPAAYSPNDPLNVQCYKMRIVKSDLSLINYKTSIPKPPIPSLEHTLKRYLEYASVVVHNDQAKLLHTEKAVAEFRSTGTRLQEKLEKIASEQDNWQNFNSLDEQLSYTAWLIRGFCDYKDLIDRKLISREISTGRQKTFVVFTRLDGVLLSQAEIAKQLEKVVKMSGIGDNKINTTIGGASVGDRDDAAKFWNFMKEDKQNQESFNWILSASFGVCIDLNSETKWSMNYESNLVHRGLHLLHGFGSKAMGLNRWYDMSIQIIVASDGTNGLCIEHSVAEGIVLINLVDYAMQFVKRNDGQKTRDNVKNVTPLQLHWTILPHAKPLLQKQIEIYNDLANNLNLQVLIFDGFGKEFIKSCKISPDGFVQLTMQLAYYRLHGHLVSTYESASIRRFRYGRVDNIRAATPEALRWVQAMVVKNKTRDEIQKLFVEAVNKQAEITLENVTGHGIDNHLCALQLLAREEVRKGLLPKMPDLFLDSTWTETMRFPLSTSQVTTPSSISDTYLCYGPVVKDGYGCSYNIQPNSIIFAPSSFKSCPTINAEHFKKSLVDSLYDIQALITQ</sequence>
<dbReference type="InterPro" id="IPR023213">
    <property type="entry name" value="CAT-like_dom_sf"/>
</dbReference>
<keyword evidence="7 12" id="KW-1133">Transmembrane helix</keyword>
<dbReference type="SUPFAM" id="SSF103473">
    <property type="entry name" value="MFS general substrate transporter"/>
    <property type="match status" value="1"/>
</dbReference>
<evidence type="ECO:0000313" key="14">
    <source>
        <dbReference type="EMBL" id="OZC10616.1"/>
    </source>
</evidence>
<dbReference type="Pfam" id="PF07690">
    <property type="entry name" value="MFS_1"/>
    <property type="match status" value="1"/>
</dbReference>
<dbReference type="GO" id="GO:0005277">
    <property type="term" value="F:acetylcholine transmembrane transporter activity"/>
    <property type="evidence" value="ECO:0007669"/>
    <property type="project" value="TreeGrafter"/>
</dbReference>
<gene>
    <name evidence="14" type="ORF">X798_02365</name>
</gene>
<dbReference type="InterPro" id="IPR042231">
    <property type="entry name" value="Cho/carn_acyl_trans_2"/>
</dbReference>
<keyword evidence="5 12" id="KW-0812">Transmembrane</keyword>
<evidence type="ECO:0000256" key="11">
    <source>
        <dbReference type="SAM" id="MobiDB-lite"/>
    </source>
</evidence>
<keyword evidence="9" id="KW-0325">Glycoprotein</keyword>
<dbReference type="UniPathway" id="UPA00659"/>
<evidence type="ECO:0000256" key="2">
    <source>
        <dbReference type="ARBA" id="ARBA00006829"/>
    </source>
</evidence>
<evidence type="ECO:0000256" key="6">
    <source>
        <dbReference type="ARBA" id="ARBA00022775"/>
    </source>
</evidence>
<dbReference type="AlphaFoldDB" id="A0A238C0G1"/>
<dbReference type="InterPro" id="IPR042572">
    <property type="entry name" value="Carn_acyl_trans_N"/>
</dbReference>
<dbReference type="Proteomes" id="UP000242913">
    <property type="component" value="Unassembled WGS sequence"/>
</dbReference>
<proteinExistence type="inferred from homology"/>
<comment type="subcellular location">
    <subcellularLocation>
        <location evidence="1">Membrane</location>
        <topology evidence="1">Multi-pass membrane protein</topology>
    </subcellularLocation>
</comment>
<dbReference type="GO" id="GO:0043195">
    <property type="term" value="C:terminal bouton"/>
    <property type="evidence" value="ECO:0007669"/>
    <property type="project" value="TreeGrafter"/>
</dbReference>
<dbReference type="PANTHER" id="PTHR23506">
    <property type="entry name" value="GH10249P"/>
    <property type="match status" value="1"/>
</dbReference>
<dbReference type="EMBL" id="KZ269985">
    <property type="protein sequence ID" value="OZC10616.1"/>
    <property type="molecule type" value="Genomic_DNA"/>
</dbReference>
<evidence type="ECO:0000256" key="1">
    <source>
        <dbReference type="ARBA" id="ARBA00004141"/>
    </source>
</evidence>
<dbReference type="GO" id="GO:0016746">
    <property type="term" value="F:acyltransferase activity"/>
    <property type="evidence" value="ECO:0007669"/>
    <property type="project" value="UniProtKB-KW"/>
</dbReference>
<dbReference type="Gene3D" id="1.20.1250.20">
    <property type="entry name" value="MFS general substrate transporter like domains"/>
    <property type="match status" value="1"/>
</dbReference>
<feature type="transmembrane region" description="Helical" evidence="12">
    <location>
        <begin position="32"/>
        <end position="55"/>
    </location>
</feature>
<evidence type="ECO:0000256" key="9">
    <source>
        <dbReference type="ARBA" id="ARBA00023180"/>
    </source>
</evidence>
<comment type="similarity">
    <text evidence="2">Belongs to the major facilitator superfamily. Vesicular transporter family.</text>
</comment>
<dbReference type="Gene3D" id="1.10.275.20">
    <property type="entry name" value="Choline/Carnitine o-acyltransferase"/>
    <property type="match status" value="1"/>
</dbReference>
<keyword evidence="8 12" id="KW-0472">Membrane</keyword>
<dbReference type="PROSITE" id="PS50850">
    <property type="entry name" value="MFS"/>
    <property type="match status" value="1"/>
</dbReference>
<evidence type="ECO:0000259" key="13">
    <source>
        <dbReference type="PROSITE" id="PS50850"/>
    </source>
</evidence>
<feature type="region of interest" description="Disordered" evidence="11">
    <location>
        <begin position="464"/>
        <end position="492"/>
    </location>
</feature>
<feature type="transmembrane region" description="Helical" evidence="12">
    <location>
        <begin position="400"/>
        <end position="419"/>
    </location>
</feature>
<dbReference type="Gene3D" id="3.30.559.10">
    <property type="entry name" value="Chloramphenicol acetyltransferase-like domain"/>
    <property type="match status" value="1"/>
</dbReference>
<dbReference type="Pfam" id="PF00755">
    <property type="entry name" value="Carn_acyltransf"/>
    <property type="match status" value="2"/>
</dbReference>
<dbReference type="InterPro" id="IPR011701">
    <property type="entry name" value="MFS"/>
</dbReference>
<evidence type="ECO:0000256" key="8">
    <source>
        <dbReference type="ARBA" id="ARBA00023136"/>
    </source>
</evidence>
<feature type="transmembrane region" description="Helical" evidence="12">
    <location>
        <begin position="425"/>
        <end position="449"/>
    </location>
</feature>
<dbReference type="Gene3D" id="3.30.559.70">
    <property type="entry name" value="Choline/Carnitine o-acyltransferase, domain 2"/>
    <property type="match status" value="1"/>
</dbReference>
<keyword evidence="10" id="KW-0012">Acyltransferase</keyword>
<keyword evidence="15" id="KW-1185">Reference proteome</keyword>
<evidence type="ECO:0000256" key="4">
    <source>
        <dbReference type="ARBA" id="ARBA00022679"/>
    </source>
</evidence>
<dbReference type="InterPro" id="IPR050930">
    <property type="entry name" value="MFS_Vesicular_Transporter"/>
</dbReference>
<dbReference type="InterPro" id="IPR020846">
    <property type="entry name" value="MFS_dom"/>
</dbReference>
<feature type="transmembrane region" description="Helical" evidence="12">
    <location>
        <begin position="190"/>
        <end position="209"/>
    </location>
</feature>
<dbReference type="PANTHER" id="PTHR23506:SF13">
    <property type="entry name" value="VESICULAR ACETYLCHOLINE TRANSPORTER"/>
    <property type="match status" value="1"/>
</dbReference>
<evidence type="ECO:0000256" key="12">
    <source>
        <dbReference type="SAM" id="Phobius"/>
    </source>
</evidence>
<evidence type="ECO:0000256" key="10">
    <source>
        <dbReference type="ARBA" id="ARBA00023315"/>
    </source>
</evidence>
<keyword evidence="4" id="KW-0808">Transferase</keyword>
<keyword evidence="6" id="KW-0532">Neurotransmitter transport</keyword>
<feature type="transmembrane region" description="Helical" evidence="12">
    <location>
        <begin position="307"/>
        <end position="326"/>
    </location>
</feature>
<protein>
    <recommendedName>
        <fullName evidence="13">Major facilitator superfamily (MFS) profile domain-containing protein</fullName>
    </recommendedName>
</protein>
<feature type="transmembrane region" description="Helical" evidence="12">
    <location>
        <begin position="221"/>
        <end position="241"/>
    </location>
</feature>
<name>A0A238C0G1_9BILA</name>
<evidence type="ECO:0000313" key="15">
    <source>
        <dbReference type="Proteomes" id="UP000242913"/>
    </source>
</evidence>
<evidence type="ECO:0000256" key="7">
    <source>
        <dbReference type="ARBA" id="ARBA00022989"/>
    </source>
</evidence>
<dbReference type="SUPFAM" id="SSF52777">
    <property type="entry name" value="CoA-dependent acyltransferases"/>
    <property type="match status" value="2"/>
</dbReference>
<feature type="domain" description="Major facilitator superfamily (MFS) profile" evidence="13">
    <location>
        <begin position="33"/>
        <end position="451"/>
    </location>
</feature>
<dbReference type="GO" id="GO:0030122">
    <property type="term" value="C:AP-2 adaptor complex"/>
    <property type="evidence" value="ECO:0007669"/>
    <property type="project" value="TreeGrafter"/>
</dbReference>
<feature type="transmembrane region" description="Helical" evidence="12">
    <location>
        <begin position="363"/>
        <end position="388"/>
    </location>
</feature>
<evidence type="ECO:0000256" key="3">
    <source>
        <dbReference type="ARBA" id="ARBA00022448"/>
    </source>
</evidence>
<keyword evidence="3" id="KW-0813">Transport</keyword>
<dbReference type="CDD" id="cd17383">
    <property type="entry name" value="MFS_SLC18A3_VAChT"/>
    <property type="match status" value="1"/>
</dbReference>